<evidence type="ECO:0008006" key="2">
    <source>
        <dbReference type="Google" id="ProtNLM"/>
    </source>
</evidence>
<organism evidence="1">
    <name type="scientific">marine metagenome</name>
    <dbReference type="NCBI Taxonomy" id="408172"/>
    <lineage>
        <taxon>unclassified sequences</taxon>
        <taxon>metagenomes</taxon>
        <taxon>ecological metagenomes</taxon>
    </lineage>
</organism>
<feature type="non-terminal residue" evidence="1">
    <location>
        <position position="320"/>
    </location>
</feature>
<evidence type="ECO:0000313" key="1">
    <source>
        <dbReference type="EMBL" id="SVC97865.1"/>
    </source>
</evidence>
<name>A0A382RL19_9ZZZZ</name>
<accession>A0A382RL19</accession>
<proteinExistence type="predicted"/>
<feature type="non-terminal residue" evidence="1">
    <location>
        <position position="1"/>
    </location>
</feature>
<dbReference type="AlphaFoldDB" id="A0A382RL19"/>
<protein>
    <recommendedName>
        <fullName evidence="2">Peptidase MA-like domain-containing protein</fullName>
    </recommendedName>
</protein>
<sequence>AASETETAPIRCGTRWLMEQRAAGRMLLPTSPLTSSAAKVAQDMTAILVGTELLFPVAGSNTLIAATCQRVGVHAYVFVENRHWDTNGGSILQHHVDTLGELFDTSSPADPARGVYELESETFGEPADVDGDKRIFLLVLDIKSDPRIVGQFDPAVAENDIPEFRRDVLFLDELFLRRQSYLALGTLAHEFQHLIHWRWDDDEDFWVDEGLAGYAEELVGFPEADPDAVPEFLKAPHTSLTDWNFTSSARSYGVTYLFMSFLAERYGHELVREFVAQPRNGTDGLDAAMAARQETDRFVDAWQMWTVGNYAFEDDRYAYR</sequence>
<gene>
    <name evidence="1" type="ORF">METZ01_LOCUS350719</name>
</gene>
<reference evidence="1" key="1">
    <citation type="submission" date="2018-05" db="EMBL/GenBank/DDBJ databases">
        <authorList>
            <person name="Lanie J.A."/>
            <person name="Ng W.-L."/>
            <person name="Kazmierczak K.M."/>
            <person name="Andrzejewski T.M."/>
            <person name="Davidsen T.M."/>
            <person name="Wayne K.J."/>
            <person name="Tettelin H."/>
            <person name="Glass J.I."/>
            <person name="Rusch D."/>
            <person name="Podicherti R."/>
            <person name="Tsui H.-C.T."/>
            <person name="Winkler M.E."/>
        </authorList>
    </citation>
    <scope>NUCLEOTIDE SEQUENCE</scope>
</reference>
<dbReference type="EMBL" id="UINC01122199">
    <property type="protein sequence ID" value="SVC97865.1"/>
    <property type="molecule type" value="Genomic_DNA"/>
</dbReference>